<dbReference type="AlphaFoldDB" id="T1KIL2"/>
<evidence type="ECO:0000313" key="1">
    <source>
        <dbReference type="EnsemblMetazoa" id="tetur12g01770.1"/>
    </source>
</evidence>
<sequence length="43" mass="5038">MKKLMDKIIVCHDYKQGLISPPIYPPILGDRLKRILTICQRKT</sequence>
<reference evidence="2" key="1">
    <citation type="submission" date="2011-08" db="EMBL/GenBank/DDBJ databases">
        <authorList>
            <person name="Rombauts S."/>
        </authorList>
    </citation>
    <scope>NUCLEOTIDE SEQUENCE</scope>
    <source>
        <strain evidence="2">London</strain>
    </source>
</reference>
<proteinExistence type="predicted"/>
<keyword evidence="2" id="KW-1185">Reference proteome</keyword>
<reference evidence="1" key="2">
    <citation type="submission" date="2015-06" db="UniProtKB">
        <authorList>
            <consortium name="EnsemblMetazoa"/>
        </authorList>
    </citation>
    <scope>IDENTIFICATION</scope>
</reference>
<protein>
    <submittedName>
        <fullName evidence="1">Uncharacterized protein</fullName>
    </submittedName>
</protein>
<evidence type="ECO:0000313" key="2">
    <source>
        <dbReference type="Proteomes" id="UP000015104"/>
    </source>
</evidence>
<name>T1KIL2_TETUR</name>
<dbReference type="EnsemblMetazoa" id="tetur12g01770.1">
    <property type="protein sequence ID" value="tetur12g01770.1"/>
    <property type="gene ID" value="tetur12g01770"/>
</dbReference>
<dbReference type="EMBL" id="CAEY01000114">
    <property type="status" value="NOT_ANNOTATED_CDS"/>
    <property type="molecule type" value="Genomic_DNA"/>
</dbReference>
<dbReference type="Proteomes" id="UP000015104">
    <property type="component" value="Unassembled WGS sequence"/>
</dbReference>
<dbReference type="HOGENOM" id="CLU_3242775_0_0_1"/>
<accession>T1KIL2</accession>
<organism evidence="1 2">
    <name type="scientific">Tetranychus urticae</name>
    <name type="common">Two-spotted spider mite</name>
    <dbReference type="NCBI Taxonomy" id="32264"/>
    <lineage>
        <taxon>Eukaryota</taxon>
        <taxon>Metazoa</taxon>
        <taxon>Ecdysozoa</taxon>
        <taxon>Arthropoda</taxon>
        <taxon>Chelicerata</taxon>
        <taxon>Arachnida</taxon>
        <taxon>Acari</taxon>
        <taxon>Acariformes</taxon>
        <taxon>Trombidiformes</taxon>
        <taxon>Prostigmata</taxon>
        <taxon>Eleutherengona</taxon>
        <taxon>Raphignathae</taxon>
        <taxon>Tetranychoidea</taxon>
        <taxon>Tetranychidae</taxon>
        <taxon>Tetranychus</taxon>
    </lineage>
</organism>